<feature type="chain" id="PRO_5045107137" evidence="1">
    <location>
        <begin position="19"/>
        <end position="461"/>
    </location>
</feature>
<sequence>MRNILFFVFISLFGFSFAQQDSTNVYKKRVLETTEVDFLSSYYAQEGNNASVTGGIGTEELTDLTGTIVVSMPLNADDVLTVDVGFSAYTSASSSNGNPFDLSGASYQGSPWVTSSGASASDVWTSLNADFSHSSDDRNTIWNADVSFAAEYDYTSIGFGGGLTKLFNEKNTTLGISGKVYLDTWNPIYPTELNAYDDVNGDLSQGYFYGVSILDEFGDISTDWSPINGFEVIKDKARNSYSLSLSLSQILSKNAQFSIFLDIVKQQGWLGNPLQRVYFSDVDNYYIGNAASIPNYTSKSNTDVFHLADDIERLPSSRLKVPFGFRLNYYLNEMFVVRTYYRFYSDDWGIQSHTFNLEVPIKLSTKFTLYPSYRYYNQTESDYFAPYDSHLSTDKYYTSDYDLSKFNASQYGFGLSYTDIFTKAHIFKFGLKSIDFKYNYYQRNSGLSANYVGIGFKFIKD</sequence>
<comment type="caution">
    <text evidence="2">The sequence shown here is derived from an EMBL/GenBank/DDBJ whole genome shotgun (WGS) entry which is preliminary data.</text>
</comment>
<evidence type="ECO:0000313" key="3">
    <source>
        <dbReference type="Proteomes" id="UP000805085"/>
    </source>
</evidence>
<protein>
    <submittedName>
        <fullName evidence="2">DUF3570 domain-containing protein</fullName>
    </submittedName>
</protein>
<feature type="signal peptide" evidence="1">
    <location>
        <begin position="1"/>
        <end position="18"/>
    </location>
</feature>
<dbReference type="Pfam" id="PF12094">
    <property type="entry name" value="DUF3570"/>
    <property type="match status" value="1"/>
</dbReference>
<evidence type="ECO:0000313" key="2">
    <source>
        <dbReference type="EMBL" id="NRD22431.1"/>
    </source>
</evidence>
<dbReference type="RefSeq" id="WP_173300107.1">
    <property type="nucleotide sequence ID" value="NZ_JABRWQ010000002.1"/>
</dbReference>
<dbReference type="InterPro" id="IPR021953">
    <property type="entry name" value="DUF3570"/>
</dbReference>
<proteinExistence type="predicted"/>
<keyword evidence="1" id="KW-0732">Signal</keyword>
<reference evidence="2 3" key="1">
    <citation type="journal article" date="2015" name="Int. J. Syst. Evol. Microbiol.">
        <title>Winogradskyella litoriviva sp. nov., isolated from coastal seawater.</title>
        <authorList>
            <person name="Nedashkovskaya O.I."/>
            <person name="Kukhlevskiy A.D."/>
            <person name="Zhukova N.V."/>
            <person name="Kim S.J."/>
            <person name="Rhee S.K."/>
            <person name="Mikhailov V.V."/>
        </authorList>
    </citation>
    <scope>NUCLEOTIDE SEQUENCE [LARGE SCALE GENOMIC DNA]</scope>
    <source>
        <strain evidence="2 3">KMM6491</strain>
    </source>
</reference>
<dbReference type="Proteomes" id="UP000805085">
    <property type="component" value="Unassembled WGS sequence"/>
</dbReference>
<accession>A0ABX2E392</accession>
<evidence type="ECO:0000256" key="1">
    <source>
        <dbReference type="SAM" id="SignalP"/>
    </source>
</evidence>
<dbReference type="EMBL" id="JABRWQ010000002">
    <property type="protein sequence ID" value="NRD22431.1"/>
    <property type="molecule type" value="Genomic_DNA"/>
</dbReference>
<organism evidence="2 3">
    <name type="scientific">Winogradskyella litoriviva</name>
    <dbReference type="NCBI Taxonomy" id="1220182"/>
    <lineage>
        <taxon>Bacteria</taxon>
        <taxon>Pseudomonadati</taxon>
        <taxon>Bacteroidota</taxon>
        <taxon>Flavobacteriia</taxon>
        <taxon>Flavobacteriales</taxon>
        <taxon>Flavobacteriaceae</taxon>
        <taxon>Winogradskyella</taxon>
    </lineage>
</organism>
<keyword evidence="3" id="KW-1185">Reference proteome</keyword>
<gene>
    <name evidence="2" type="ORF">HNV10_04215</name>
</gene>
<name>A0ABX2E392_9FLAO</name>